<evidence type="ECO:0000256" key="12">
    <source>
        <dbReference type="RuleBase" id="RU365053"/>
    </source>
</evidence>
<evidence type="ECO:0000256" key="6">
    <source>
        <dbReference type="ARBA" id="ARBA00022728"/>
    </source>
</evidence>
<keyword evidence="7 12" id="KW-0694">RNA-binding</keyword>
<reference evidence="15 16" key="1">
    <citation type="submission" date="2020-03" db="EMBL/GenBank/DDBJ databases">
        <title>Genome sequence of Toxoplasma gondii RH-88 strain.</title>
        <authorList>
            <person name="Lorenzi H.A."/>
            <person name="Venepally P."/>
            <person name="Rozenberg A."/>
            <person name="Sibley D."/>
        </authorList>
    </citation>
    <scope>NUCLEOTIDE SEQUENCE [LARGE SCALE GENOMIC DNA]</scope>
    <source>
        <strain evidence="15 16">RH-88</strain>
    </source>
</reference>
<dbReference type="InterPro" id="IPR010920">
    <property type="entry name" value="LSM_dom_sf"/>
</dbReference>
<dbReference type="GO" id="GO:0005685">
    <property type="term" value="C:U1 snRNP"/>
    <property type="evidence" value="ECO:0007669"/>
    <property type="project" value="UniProtKB-UniRule"/>
</dbReference>
<evidence type="ECO:0000259" key="14">
    <source>
        <dbReference type="SMART" id="SM00651"/>
    </source>
</evidence>
<dbReference type="Pfam" id="PF01423">
    <property type="entry name" value="LSM"/>
    <property type="match status" value="1"/>
</dbReference>
<keyword evidence="9 12" id="KW-0539">Nucleus</keyword>
<evidence type="ECO:0000313" key="16">
    <source>
        <dbReference type="Proteomes" id="UP000557509"/>
    </source>
</evidence>
<evidence type="ECO:0000256" key="11">
    <source>
        <dbReference type="ARBA" id="ARBA00058057"/>
    </source>
</evidence>
<name>A0A7J6KEU4_TOXGO</name>
<sequence length="163" mass="18645">MSGGVMSNKKLQKIMTQPINLIFRFFTQRMRVQIWLYEQPDMRIEGRIMGFDEYMNMVLDDAEEVYLKKRTRIPVGRILLKGENARKRGVDGSEETEDSGKRAQAVGQRHRSESDAAQAHPQTSEPKNICMLRGARQERDAGAYLHFESAEAAQGMREGCMGF</sequence>
<dbReference type="VEuPathDB" id="ToxoDB:TGME49_275750"/>
<dbReference type="CDD" id="cd01718">
    <property type="entry name" value="Sm_E"/>
    <property type="match status" value="1"/>
</dbReference>
<keyword evidence="10 12" id="KW-0687">Ribonucleoprotein</keyword>
<keyword evidence="16" id="KW-1185">Reference proteome</keyword>
<evidence type="ECO:0000256" key="3">
    <source>
        <dbReference type="ARBA" id="ARBA00006850"/>
    </source>
</evidence>
<dbReference type="Proteomes" id="UP000557509">
    <property type="component" value="Unassembled WGS sequence"/>
</dbReference>
<evidence type="ECO:0000256" key="8">
    <source>
        <dbReference type="ARBA" id="ARBA00023187"/>
    </source>
</evidence>
<comment type="caution">
    <text evidence="15">The sequence shown here is derived from an EMBL/GenBank/DDBJ whole genome shotgun (WGS) entry which is preliminary data.</text>
</comment>
<evidence type="ECO:0000256" key="1">
    <source>
        <dbReference type="ARBA" id="ARBA00004123"/>
    </source>
</evidence>
<dbReference type="GO" id="GO:0000387">
    <property type="term" value="P:spliceosomal snRNP assembly"/>
    <property type="evidence" value="ECO:0007669"/>
    <property type="project" value="UniProtKB-UniRule"/>
</dbReference>
<dbReference type="GO" id="GO:0046540">
    <property type="term" value="C:U4/U6 x U5 tri-snRNP complex"/>
    <property type="evidence" value="ECO:0007669"/>
    <property type="project" value="UniProtKB-UniRule"/>
</dbReference>
<accession>A0A7J6KEU4</accession>
<protein>
    <recommendedName>
        <fullName evidence="12">Small nuclear ribonucleoprotein E</fullName>
        <shortName evidence="12">snRNP-E</shortName>
    </recommendedName>
    <alternativeName>
        <fullName evidence="12">Sm protein E</fullName>
    </alternativeName>
</protein>
<dbReference type="GO" id="GO:0005687">
    <property type="term" value="C:U4 snRNP"/>
    <property type="evidence" value="ECO:0007669"/>
    <property type="project" value="UniProtKB-UniRule"/>
</dbReference>
<dbReference type="GO" id="GO:0005686">
    <property type="term" value="C:U2 snRNP"/>
    <property type="evidence" value="ECO:0007669"/>
    <property type="project" value="UniProtKB-UniRule"/>
</dbReference>
<evidence type="ECO:0000256" key="7">
    <source>
        <dbReference type="ARBA" id="ARBA00022884"/>
    </source>
</evidence>
<keyword evidence="4" id="KW-0963">Cytoplasm</keyword>
<evidence type="ECO:0000256" key="10">
    <source>
        <dbReference type="ARBA" id="ARBA00023274"/>
    </source>
</evidence>
<gene>
    <name evidence="15" type="ORF">TGRH88_005840</name>
</gene>
<evidence type="ECO:0000256" key="5">
    <source>
        <dbReference type="ARBA" id="ARBA00022664"/>
    </source>
</evidence>
<dbReference type="AlphaFoldDB" id="A0A7J6KEU4"/>
<dbReference type="SUPFAM" id="SSF50182">
    <property type="entry name" value="Sm-like ribonucleoproteins"/>
    <property type="match status" value="1"/>
</dbReference>
<dbReference type="PANTHER" id="PTHR11193">
    <property type="entry name" value="SMALL NUCLEAR RIBONUCLEOPROTEIN E"/>
    <property type="match status" value="1"/>
</dbReference>
<dbReference type="GO" id="GO:0003723">
    <property type="term" value="F:RNA binding"/>
    <property type="evidence" value="ECO:0007669"/>
    <property type="project" value="UniProtKB-KW"/>
</dbReference>
<keyword evidence="8 12" id="KW-0508">mRNA splicing</keyword>
<keyword evidence="6 12" id="KW-0747">Spliceosome</keyword>
<organism evidence="15 16">
    <name type="scientific">Toxoplasma gondii</name>
    <dbReference type="NCBI Taxonomy" id="5811"/>
    <lineage>
        <taxon>Eukaryota</taxon>
        <taxon>Sar</taxon>
        <taxon>Alveolata</taxon>
        <taxon>Apicomplexa</taxon>
        <taxon>Conoidasida</taxon>
        <taxon>Coccidia</taxon>
        <taxon>Eucoccidiorida</taxon>
        <taxon>Eimeriorina</taxon>
        <taxon>Sarcocystidae</taxon>
        <taxon>Toxoplasma</taxon>
    </lineage>
</organism>
<evidence type="ECO:0000313" key="15">
    <source>
        <dbReference type="EMBL" id="KAF4645480.1"/>
    </source>
</evidence>
<comment type="function">
    <text evidence="11 12">Plays a role in pre-mRNA splicing as a core component of the spliceosomal U1, U2, U4 and U5 small nuclear ribonucleoproteins (snRNPs), the building blocks of the spliceosome.</text>
</comment>
<dbReference type="SMART" id="SM00651">
    <property type="entry name" value="Sm"/>
    <property type="match status" value="1"/>
</dbReference>
<dbReference type="Gene3D" id="2.30.30.100">
    <property type="match status" value="1"/>
</dbReference>
<comment type="similarity">
    <text evidence="3 12">Belongs to the snRNP Sm proteins family.</text>
</comment>
<dbReference type="GO" id="GO:0005681">
    <property type="term" value="C:spliceosomal complex"/>
    <property type="evidence" value="ECO:0007669"/>
    <property type="project" value="UniProtKB-KW"/>
</dbReference>
<keyword evidence="5 12" id="KW-0507">mRNA processing</keyword>
<dbReference type="InterPro" id="IPR027078">
    <property type="entry name" value="snRNP-E"/>
</dbReference>
<comment type="subcellular location">
    <subcellularLocation>
        <location evidence="2">Cytoplasm</location>
        <location evidence="2">Cytosol</location>
    </subcellularLocation>
    <subcellularLocation>
        <location evidence="1 12">Nucleus</location>
    </subcellularLocation>
</comment>
<proteinExistence type="inferred from homology"/>
<dbReference type="EMBL" id="JAAUHK010000188">
    <property type="protein sequence ID" value="KAF4645480.1"/>
    <property type="molecule type" value="Genomic_DNA"/>
</dbReference>
<evidence type="ECO:0000256" key="2">
    <source>
        <dbReference type="ARBA" id="ARBA00004514"/>
    </source>
</evidence>
<dbReference type="InterPro" id="IPR001163">
    <property type="entry name" value="Sm_dom_euk/arc"/>
</dbReference>
<dbReference type="GO" id="GO:0005682">
    <property type="term" value="C:U5 snRNP"/>
    <property type="evidence" value="ECO:0007669"/>
    <property type="project" value="UniProtKB-UniRule"/>
</dbReference>
<evidence type="ECO:0000256" key="9">
    <source>
        <dbReference type="ARBA" id="ARBA00023242"/>
    </source>
</evidence>
<feature type="region of interest" description="Disordered" evidence="13">
    <location>
        <begin position="85"/>
        <end position="129"/>
    </location>
</feature>
<evidence type="ECO:0000256" key="4">
    <source>
        <dbReference type="ARBA" id="ARBA00022490"/>
    </source>
</evidence>
<dbReference type="GO" id="GO:0005829">
    <property type="term" value="C:cytosol"/>
    <property type="evidence" value="ECO:0007669"/>
    <property type="project" value="UniProtKB-SubCell"/>
</dbReference>
<feature type="domain" description="Sm" evidence="14">
    <location>
        <begin position="24"/>
        <end position="90"/>
    </location>
</feature>
<dbReference type="FunFam" id="2.30.30.100:FF:000013">
    <property type="entry name" value="Small nuclear ribonucleoprotein E"/>
    <property type="match status" value="1"/>
</dbReference>
<evidence type="ECO:0000256" key="13">
    <source>
        <dbReference type="SAM" id="MobiDB-lite"/>
    </source>
</evidence>